<dbReference type="InterPro" id="IPR003660">
    <property type="entry name" value="HAMP_dom"/>
</dbReference>
<evidence type="ECO:0000259" key="7">
    <source>
        <dbReference type="PROSITE" id="PS50885"/>
    </source>
</evidence>
<evidence type="ECO:0000256" key="2">
    <source>
        <dbReference type="ARBA" id="ARBA00022481"/>
    </source>
</evidence>
<evidence type="ECO:0000256" key="5">
    <source>
        <dbReference type="SAM" id="Phobius"/>
    </source>
</evidence>
<dbReference type="SMART" id="SM00304">
    <property type="entry name" value="HAMP"/>
    <property type="match status" value="1"/>
</dbReference>
<comment type="subcellular location">
    <subcellularLocation>
        <location evidence="1">Membrane</location>
    </subcellularLocation>
</comment>
<dbReference type="InterPro" id="IPR051310">
    <property type="entry name" value="MCP_chemotaxis"/>
</dbReference>
<accession>A0A934SV54</accession>
<dbReference type="InterPro" id="IPR004090">
    <property type="entry name" value="Chemotax_Me-accpt_rcpt"/>
</dbReference>
<dbReference type="SUPFAM" id="SSF103190">
    <property type="entry name" value="Sensory domain-like"/>
    <property type="match status" value="1"/>
</dbReference>
<dbReference type="Pfam" id="PF00672">
    <property type="entry name" value="HAMP"/>
    <property type="match status" value="1"/>
</dbReference>
<dbReference type="CDD" id="cd11386">
    <property type="entry name" value="MCP_signal"/>
    <property type="match status" value="1"/>
</dbReference>
<dbReference type="GO" id="GO:0006935">
    <property type="term" value="P:chemotaxis"/>
    <property type="evidence" value="ECO:0007669"/>
    <property type="project" value="InterPro"/>
</dbReference>
<dbReference type="Proteomes" id="UP000622890">
    <property type="component" value="Unassembled WGS sequence"/>
</dbReference>
<protein>
    <submittedName>
        <fullName evidence="8">Cache 3/Cache 2 fusion domain-containing protein</fullName>
    </submittedName>
</protein>
<dbReference type="PROSITE" id="PS50885">
    <property type="entry name" value="HAMP"/>
    <property type="match status" value="1"/>
</dbReference>
<dbReference type="FunFam" id="1.10.287.950:FF:000001">
    <property type="entry name" value="Methyl-accepting chemotaxis sensory transducer"/>
    <property type="match status" value="1"/>
</dbReference>
<sequence length="654" mass="69847">MFNASMRFRAMSLGAKTTLCTFVAASLVFLGFVLAQTAAYSRMLEKSAVTTLTQETHSVVNMMDMFHRSAMSNVERFGKVFAASYPASFSLDTSRSVRVGEHTVPMLRSGPQDINLNYDIPDRYTSMTGVTATVFVRKGDEFIRVSTSVKKENGERAVGTVLDHGSPAYAKLLAGQTYRGIISLFGKPYIAEYAPVRDASNAVIGALYVGGDISADMNALKQKIKALRIGDTGFFYVLNAREGKDAGNYLVHPTEEGANALAASKGKAAEAAREMLAQKSGEMRYTSTGPDGRERDDIAVLDLYKEWNWLVVGAAHVDELTREAHQTRNLYLSLALVALAGLAAMLFFLIRAMVSRPLAAAQTAAERLAHGDLTVRLSSASDDEVGRLLKAMDGITAYLREVVSRIKTGSEQIGSASARIAGGNMELATRTEQQARALEMTASAMAQLTSTVSRNDENARQANGLAQSASSVATRGGEAVGKVVRTMESIADSSRRISEIVSIIDGFAFQTNILALNAAVEAARAGEAGRGFSVVAQEVRSLAQRSATAAREIGELIRASNAQIDAGRQLATEAGTTMQDMVESVDRVTGIMAGILTASAEQGKGIGQVSDAVMQMEGVTRQNAVLVEEAASASAKMREQADELVHAIAVFRLS</sequence>
<dbReference type="PRINTS" id="PR00260">
    <property type="entry name" value="CHEMTRNSDUCR"/>
</dbReference>
<dbReference type="InterPro" id="IPR004089">
    <property type="entry name" value="MCPsignal_dom"/>
</dbReference>
<comment type="similarity">
    <text evidence="3">Belongs to the methyl-accepting chemotaxis (MCP) protein family.</text>
</comment>
<keyword evidence="4" id="KW-0807">Transducer</keyword>
<dbReference type="PANTHER" id="PTHR43531:SF14">
    <property type="entry name" value="METHYL-ACCEPTING CHEMOTAXIS PROTEIN I-RELATED"/>
    <property type="match status" value="1"/>
</dbReference>
<dbReference type="Pfam" id="PF17201">
    <property type="entry name" value="Cache_3-Cache_2"/>
    <property type="match status" value="1"/>
</dbReference>
<keyword evidence="5" id="KW-0812">Transmembrane</keyword>
<evidence type="ECO:0000259" key="6">
    <source>
        <dbReference type="PROSITE" id="PS50111"/>
    </source>
</evidence>
<gene>
    <name evidence="8" type="ORF">JJB74_16945</name>
</gene>
<name>A0A934SV54_9BURK</name>
<dbReference type="InterPro" id="IPR033462">
    <property type="entry name" value="Cache_3-Cache_2"/>
</dbReference>
<feature type="domain" description="HAMP" evidence="7">
    <location>
        <begin position="352"/>
        <end position="404"/>
    </location>
</feature>
<keyword evidence="5" id="KW-1133">Transmembrane helix</keyword>
<keyword evidence="2" id="KW-0488">Methylation</keyword>
<dbReference type="EMBL" id="JAEPBG010000007">
    <property type="protein sequence ID" value="MBK4736312.1"/>
    <property type="molecule type" value="Genomic_DNA"/>
</dbReference>
<organism evidence="8 9">
    <name type="scientific">Noviherbaspirillum pedocola</name>
    <dbReference type="NCBI Taxonomy" id="2801341"/>
    <lineage>
        <taxon>Bacteria</taxon>
        <taxon>Pseudomonadati</taxon>
        <taxon>Pseudomonadota</taxon>
        <taxon>Betaproteobacteria</taxon>
        <taxon>Burkholderiales</taxon>
        <taxon>Oxalobacteraceae</taxon>
        <taxon>Noviherbaspirillum</taxon>
    </lineage>
</organism>
<evidence type="ECO:0000256" key="1">
    <source>
        <dbReference type="ARBA" id="ARBA00004370"/>
    </source>
</evidence>
<dbReference type="SMART" id="SM00283">
    <property type="entry name" value="MA"/>
    <property type="match status" value="1"/>
</dbReference>
<dbReference type="GO" id="GO:0004888">
    <property type="term" value="F:transmembrane signaling receptor activity"/>
    <property type="evidence" value="ECO:0007669"/>
    <property type="project" value="InterPro"/>
</dbReference>
<evidence type="ECO:0000256" key="3">
    <source>
        <dbReference type="ARBA" id="ARBA00029447"/>
    </source>
</evidence>
<proteinExistence type="inferred from homology"/>
<evidence type="ECO:0000313" key="9">
    <source>
        <dbReference type="Proteomes" id="UP000622890"/>
    </source>
</evidence>
<evidence type="ECO:0000313" key="8">
    <source>
        <dbReference type="EMBL" id="MBK4736312.1"/>
    </source>
</evidence>
<dbReference type="Pfam" id="PF00015">
    <property type="entry name" value="MCPsignal"/>
    <property type="match status" value="1"/>
</dbReference>
<dbReference type="CDD" id="cd06225">
    <property type="entry name" value="HAMP"/>
    <property type="match status" value="1"/>
</dbReference>
<dbReference type="GO" id="GO:0005886">
    <property type="term" value="C:plasma membrane"/>
    <property type="evidence" value="ECO:0007669"/>
    <property type="project" value="TreeGrafter"/>
</dbReference>
<feature type="transmembrane region" description="Helical" evidence="5">
    <location>
        <begin position="330"/>
        <end position="350"/>
    </location>
</feature>
<dbReference type="CDD" id="cd12912">
    <property type="entry name" value="PDC2_MCP_like"/>
    <property type="match status" value="1"/>
</dbReference>
<comment type="caution">
    <text evidence="8">The sequence shown here is derived from an EMBL/GenBank/DDBJ whole genome shotgun (WGS) entry which is preliminary data.</text>
</comment>
<dbReference type="Gene3D" id="3.30.450.20">
    <property type="entry name" value="PAS domain"/>
    <property type="match status" value="1"/>
</dbReference>
<keyword evidence="5" id="KW-0472">Membrane</keyword>
<feature type="domain" description="Methyl-accepting transducer" evidence="6">
    <location>
        <begin position="409"/>
        <end position="638"/>
    </location>
</feature>
<evidence type="ECO:0000256" key="4">
    <source>
        <dbReference type="PROSITE-ProRule" id="PRU00284"/>
    </source>
</evidence>
<reference evidence="8" key="1">
    <citation type="submission" date="2021-01" db="EMBL/GenBank/DDBJ databases">
        <title>Genome sequence of strain Noviherbaspirillum sp. DKR-6.</title>
        <authorList>
            <person name="Chaudhary D.K."/>
        </authorList>
    </citation>
    <scope>NUCLEOTIDE SEQUENCE</scope>
    <source>
        <strain evidence="8">DKR-6</strain>
    </source>
</reference>
<keyword evidence="9" id="KW-1185">Reference proteome</keyword>
<dbReference type="PROSITE" id="PS50111">
    <property type="entry name" value="CHEMOTAXIS_TRANSDUC_2"/>
    <property type="match status" value="1"/>
</dbReference>
<dbReference type="Gene3D" id="1.10.287.950">
    <property type="entry name" value="Methyl-accepting chemotaxis protein"/>
    <property type="match status" value="1"/>
</dbReference>
<dbReference type="PANTHER" id="PTHR43531">
    <property type="entry name" value="PROTEIN ICFG"/>
    <property type="match status" value="1"/>
</dbReference>
<dbReference type="RefSeq" id="WP_200593649.1">
    <property type="nucleotide sequence ID" value="NZ_JAEPBG010000007.1"/>
</dbReference>
<dbReference type="SUPFAM" id="SSF58104">
    <property type="entry name" value="Methyl-accepting chemotaxis protein (MCP) signaling domain"/>
    <property type="match status" value="1"/>
</dbReference>
<dbReference type="InterPro" id="IPR029151">
    <property type="entry name" value="Sensor-like_sf"/>
</dbReference>
<dbReference type="GO" id="GO:0007165">
    <property type="term" value="P:signal transduction"/>
    <property type="evidence" value="ECO:0007669"/>
    <property type="project" value="UniProtKB-KW"/>
</dbReference>
<dbReference type="AlphaFoldDB" id="A0A934SV54"/>